<dbReference type="AlphaFoldDB" id="A0A3R8T2U2"/>
<reference evidence="2 3" key="1">
    <citation type="submission" date="2018-12" db="EMBL/GenBank/DDBJ databases">
        <title>The whole draft genome of Aquabacterium sp. SJQ9.</title>
        <authorList>
            <person name="Sun L."/>
            <person name="Gao X."/>
            <person name="Chen W."/>
            <person name="Huang K."/>
        </authorList>
    </citation>
    <scope>NUCLEOTIDE SEQUENCE [LARGE SCALE GENOMIC DNA]</scope>
    <source>
        <strain evidence="2 3">SJQ9</strain>
    </source>
</reference>
<accession>A0A3R8T2U2</accession>
<evidence type="ECO:0000256" key="1">
    <source>
        <dbReference type="SAM" id="MobiDB-lite"/>
    </source>
</evidence>
<proteinExistence type="predicted"/>
<evidence type="ECO:0000313" key="2">
    <source>
        <dbReference type="EMBL" id="RRS04807.1"/>
    </source>
</evidence>
<dbReference type="EMBL" id="RSED01000005">
    <property type="protein sequence ID" value="RRS04807.1"/>
    <property type="molecule type" value="Genomic_DNA"/>
</dbReference>
<comment type="caution">
    <text evidence="2">The sequence shown here is derived from an EMBL/GenBank/DDBJ whole genome shotgun (WGS) entry which is preliminary data.</text>
</comment>
<organism evidence="2 3">
    <name type="scientific">Aquabacterium soli</name>
    <dbReference type="NCBI Taxonomy" id="2493092"/>
    <lineage>
        <taxon>Bacteria</taxon>
        <taxon>Pseudomonadati</taxon>
        <taxon>Pseudomonadota</taxon>
        <taxon>Betaproteobacteria</taxon>
        <taxon>Burkholderiales</taxon>
        <taxon>Aquabacterium</taxon>
    </lineage>
</organism>
<keyword evidence="3" id="KW-1185">Reference proteome</keyword>
<name>A0A3R8T2U2_9BURK</name>
<protein>
    <submittedName>
        <fullName evidence="2">Uncharacterized protein</fullName>
    </submittedName>
</protein>
<feature type="region of interest" description="Disordered" evidence="1">
    <location>
        <begin position="800"/>
        <end position="819"/>
    </location>
</feature>
<dbReference type="RefSeq" id="WP_125242625.1">
    <property type="nucleotide sequence ID" value="NZ_RSED01000005.1"/>
</dbReference>
<dbReference type="Proteomes" id="UP000269265">
    <property type="component" value="Unassembled WGS sequence"/>
</dbReference>
<evidence type="ECO:0000313" key="3">
    <source>
        <dbReference type="Proteomes" id="UP000269265"/>
    </source>
</evidence>
<dbReference type="OrthoDB" id="7784628at2"/>
<gene>
    <name evidence="2" type="ORF">EIP75_07410</name>
</gene>
<sequence>MGKNTEGSALKRVLNRSLGYTEMVSWASKETVDLDDSYKRLLAVYDSIPDFQDAWGDLKKRHDALTAKLRELETTHVTNAPHPRTDHQRKIEAQIIEAKKLKTDAEKETATQRNKALKTCAMVRTPAGASDAQAARLSLQRDKLTKLLPKTGLTLDSFDKAEQAQKELDKLAKDIVAEIAARQCFEQRLAEVSAALNAAAGKLNGAADSHLRGLLAAARTKGTNATQAAGWKQATTDLHAVAAKTTQAVTYVQQHDRLSKLAANYTTAAPTQTARLNQLITDAVALAAGHDYAGAALKLDDFETDPHTQDVQAFYSRLKTFRLHTRSIMGLLEKKGIPNVPANLKANNELAAIKNTCIGNAVPANYQAAATALGLFEQRLADSHAYALRYSELDAFKASPAFALLDAVDKAALTTAMTSAKTLADGNPGNPAQALACLQPPAIDLNKVAKPATASKLASQASALHAKLAVAAPGEAPTVHVKTLLDSANAELLSKKFDIAEGLFNALLPIARSALAYAERLKETRTAIAAVVAPGKPDVLKPATDKAATQDYAGALALLDTGLTTLAAFEGYQARLDEATQLKAALPSTATEALAQLDDLMKDADALAKSSAYADAQAVLASAANLPELAGPHKDVSTYLDLRQALDRPYTSAHGGLPLPEAKAFLQTFWTEAATLAGQHKYKDALQKLQTLQGHIAPARSFTADRSGGLAVNKSLADLEAAGKSVYTGTDKADLATLLTKADVEAKKGDFAKALAELAAFRAKARGLCATAATNHDTNDGSTNVHPHSVAKHLNVTDADKETRVTTGVPPPPTQAASSFDDAESWMAAREAALDAGKSRSGPNLTDVNPHVPDKTTLIIHIEHNRPIGSAMIGVQQKTAPKQAGPNKGELGGNNTYERAVKFTGYTRSTSIFRFDANEGATGKWVMLTQYPYTDDWDAERGCYTAPMPLT</sequence>